<dbReference type="PANTHER" id="PTHR42813">
    <property type="entry name" value="ZINC-TYPE ALCOHOL DEHYDROGENASE-LIKE"/>
    <property type="match status" value="1"/>
</dbReference>
<dbReference type="InterPro" id="IPR011032">
    <property type="entry name" value="GroES-like_sf"/>
</dbReference>
<dbReference type="SUPFAM" id="SSF51735">
    <property type="entry name" value="NAD(P)-binding Rossmann-fold domains"/>
    <property type="match status" value="1"/>
</dbReference>
<comment type="similarity">
    <text evidence="5">Belongs to the zinc-containing alcohol dehydrogenase family.</text>
</comment>
<dbReference type="Gene3D" id="3.40.50.720">
    <property type="entry name" value="NAD(P)-binding Rossmann-like Domain"/>
    <property type="match status" value="1"/>
</dbReference>
<keyword evidence="4" id="KW-0560">Oxidoreductase</keyword>
<dbReference type="RefSeq" id="XP_045955698.1">
    <property type="nucleotide sequence ID" value="XM_046103611.1"/>
</dbReference>
<accession>A0A9P8ZUN2</accession>
<dbReference type="EMBL" id="JAGPXC010000007">
    <property type="protein sequence ID" value="KAH6649191.1"/>
    <property type="molecule type" value="Genomic_DNA"/>
</dbReference>
<dbReference type="GO" id="GO:0008270">
    <property type="term" value="F:zinc ion binding"/>
    <property type="evidence" value="ECO:0007669"/>
    <property type="project" value="InterPro"/>
</dbReference>
<keyword evidence="3 5" id="KW-0862">Zinc</keyword>
<dbReference type="Pfam" id="PF00107">
    <property type="entry name" value="ADH_zinc_N"/>
    <property type="match status" value="1"/>
</dbReference>
<keyword evidence="2 5" id="KW-0479">Metal-binding</keyword>
<dbReference type="SMART" id="SM00829">
    <property type="entry name" value="PKS_ER"/>
    <property type="match status" value="1"/>
</dbReference>
<evidence type="ECO:0000256" key="4">
    <source>
        <dbReference type="ARBA" id="ARBA00023002"/>
    </source>
</evidence>
<evidence type="ECO:0000256" key="1">
    <source>
        <dbReference type="ARBA" id="ARBA00001947"/>
    </source>
</evidence>
<evidence type="ECO:0000259" key="6">
    <source>
        <dbReference type="SMART" id="SM00829"/>
    </source>
</evidence>
<protein>
    <submittedName>
        <fullName evidence="7">Chaperonin 10-like protein</fullName>
    </submittedName>
</protein>
<dbReference type="InterPro" id="IPR036291">
    <property type="entry name" value="NAD(P)-bd_dom_sf"/>
</dbReference>
<dbReference type="OrthoDB" id="442947at2759"/>
<evidence type="ECO:0000256" key="3">
    <source>
        <dbReference type="ARBA" id="ARBA00022833"/>
    </source>
</evidence>
<dbReference type="InterPro" id="IPR013154">
    <property type="entry name" value="ADH-like_N"/>
</dbReference>
<evidence type="ECO:0000256" key="2">
    <source>
        <dbReference type="ARBA" id="ARBA00022723"/>
    </source>
</evidence>
<dbReference type="GO" id="GO:0016491">
    <property type="term" value="F:oxidoreductase activity"/>
    <property type="evidence" value="ECO:0007669"/>
    <property type="project" value="UniProtKB-KW"/>
</dbReference>
<proteinExistence type="inferred from homology"/>
<evidence type="ECO:0000313" key="8">
    <source>
        <dbReference type="Proteomes" id="UP000758603"/>
    </source>
</evidence>
<reference evidence="7" key="1">
    <citation type="journal article" date="2021" name="Nat. Commun.">
        <title>Genetic determinants of endophytism in the Arabidopsis root mycobiome.</title>
        <authorList>
            <person name="Mesny F."/>
            <person name="Miyauchi S."/>
            <person name="Thiergart T."/>
            <person name="Pickel B."/>
            <person name="Atanasova L."/>
            <person name="Karlsson M."/>
            <person name="Huettel B."/>
            <person name="Barry K.W."/>
            <person name="Haridas S."/>
            <person name="Chen C."/>
            <person name="Bauer D."/>
            <person name="Andreopoulos W."/>
            <person name="Pangilinan J."/>
            <person name="LaButti K."/>
            <person name="Riley R."/>
            <person name="Lipzen A."/>
            <person name="Clum A."/>
            <person name="Drula E."/>
            <person name="Henrissat B."/>
            <person name="Kohler A."/>
            <person name="Grigoriev I.V."/>
            <person name="Martin F.M."/>
            <person name="Hacquard S."/>
        </authorList>
    </citation>
    <scope>NUCLEOTIDE SEQUENCE</scope>
    <source>
        <strain evidence="7">MPI-SDFR-AT-0073</strain>
    </source>
</reference>
<dbReference type="AlphaFoldDB" id="A0A9P8ZUN2"/>
<gene>
    <name evidence="7" type="ORF">BKA67DRAFT_577085</name>
</gene>
<dbReference type="Gene3D" id="3.90.180.10">
    <property type="entry name" value="Medium-chain alcohol dehydrogenases, catalytic domain"/>
    <property type="match status" value="1"/>
</dbReference>
<dbReference type="InterPro" id="IPR020843">
    <property type="entry name" value="ER"/>
</dbReference>
<dbReference type="PROSITE" id="PS00059">
    <property type="entry name" value="ADH_ZINC"/>
    <property type="match status" value="1"/>
</dbReference>
<dbReference type="Proteomes" id="UP000758603">
    <property type="component" value="Unassembled WGS sequence"/>
</dbReference>
<organism evidence="7 8">
    <name type="scientific">Truncatella angustata</name>
    <dbReference type="NCBI Taxonomy" id="152316"/>
    <lineage>
        <taxon>Eukaryota</taxon>
        <taxon>Fungi</taxon>
        <taxon>Dikarya</taxon>
        <taxon>Ascomycota</taxon>
        <taxon>Pezizomycotina</taxon>
        <taxon>Sordariomycetes</taxon>
        <taxon>Xylariomycetidae</taxon>
        <taxon>Amphisphaeriales</taxon>
        <taxon>Sporocadaceae</taxon>
        <taxon>Truncatella</taxon>
    </lineage>
</organism>
<dbReference type="PANTHER" id="PTHR42813:SF2">
    <property type="entry name" value="DEHYDROGENASE, ZINC-CONTAINING, PUTATIVE (AFU_ORTHOLOGUE AFUA_2G02810)-RELATED"/>
    <property type="match status" value="1"/>
</dbReference>
<comment type="caution">
    <text evidence="7">The sequence shown here is derived from an EMBL/GenBank/DDBJ whole genome shotgun (WGS) entry which is preliminary data.</text>
</comment>
<name>A0A9P8ZUN2_9PEZI</name>
<evidence type="ECO:0000256" key="5">
    <source>
        <dbReference type="RuleBase" id="RU361277"/>
    </source>
</evidence>
<comment type="cofactor">
    <cofactor evidence="1 5">
        <name>Zn(2+)</name>
        <dbReference type="ChEBI" id="CHEBI:29105"/>
    </cofactor>
</comment>
<dbReference type="SUPFAM" id="SSF50129">
    <property type="entry name" value="GroES-like"/>
    <property type="match status" value="1"/>
</dbReference>
<dbReference type="CDD" id="cd08284">
    <property type="entry name" value="FDH_like_2"/>
    <property type="match status" value="1"/>
</dbReference>
<evidence type="ECO:0000313" key="7">
    <source>
        <dbReference type="EMBL" id="KAH6649191.1"/>
    </source>
</evidence>
<sequence length="352" mass="38336">MTLPLTMKAVVFDRPYKVSIQDRPVPRVQDDGDIVVKVEATAICGSDLHVYRGLERTTSGTIMGHEFTGIVVEVGPKVRTFKIGDKVVSPFTVSCGDCFYCRNGWTSRCVDCLVFGSERLDGAQAQFVRVPLADSTAFKAPEGISNNALILMADVFPTGYFGVKSAMAMSPSVDGSTIVIIGCGPVGLCAIVSALHFRQRNIFAIDGIESRLKIAENLGAIPLNFKDGLASMQERVWRVTEGRGADMVVEVVGKSPALRTAYELVRPFGTISSIGVHNAEIPWSGAEAYGKNLRVQMGRCPVRHVFSECLPVLEQVQTQLEFMFDHILPLSSAVEGFAAFDRMEVQKVVLKP</sequence>
<dbReference type="InterPro" id="IPR013149">
    <property type="entry name" value="ADH-like_C"/>
</dbReference>
<dbReference type="Pfam" id="PF08240">
    <property type="entry name" value="ADH_N"/>
    <property type="match status" value="1"/>
</dbReference>
<dbReference type="InterPro" id="IPR002328">
    <property type="entry name" value="ADH_Zn_CS"/>
</dbReference>
<dbReference type="GeneID" id="70132503"/>
<feature type="domain" description="Enoyl reductase (ER)" evidence="6">
    <location>
        <begin position="13"/>
        <end position="350"/>
    </location>
</feature>
<keyword evidence="8" id="KW-1185">Reference proteome</keyword>